<dbReference type="Pfam" id="PF02852">
    <property type="entry name" value="Pyr_redox_dim"/>
    <property type="match status" value="1"/>
</dbReference>
<dbReference type="Gene3D" id="3.50.50.60">
    <property type="entry name" value="FAD/NAD(P)-binding domain"/>
    <property type="match status" value="2"/>
</dbReference>
<dbReference type="InterPro" id="IPR036188">
    <property type="entry name" value="FAD/NAD-bd_sf"/>
</dbReference>
<evidence type="ECO:0008006" key="10">
    <source>
        <dbReference type="Google" id="ProtNLM"/>
    </source>
</evidence>
<gene>
    <name evidence="9" type="ORF">METZ01_LOCUS34404</name>
</gene>
<dbReference type="FunFam" id="3.30.390.30:FF:000001">
    <property type="entry name" value="Dihydrolipoyl dehydrogenase"/>
    <property type="match status" value="1"/>
</dbReference>
<dbReference type="PRINTS" id="PR00368">
    <property type="entry name" value="FADPNR"/>
</dbReference>
<evidence type="ECO:0000313" key="9">
    <source>
        <dbReference type="EMBL" id="SUZ81550.1"/>
    </source>
</evidence>
<dbReference type="InterPro" id="IPR050151">
    <property type="entry name" value="Class-I_Pyr_Nuc-Dis_Oxidored"/>
</dbReference>
<proteinExistence type="inferred from homology"/>
<evidence type="ECO:0000256" key="1">
    <source>
        <dbReference type="ARBA" id="ARBA00001974"/>
    </source>
</evidence>
<dbReference type="SUPFAM" id="SSF55424">
    <property type="entry name" value="FAD/NAD-linked reductases, dimerisation (C-terminal) domain"/>
    <property type="match status" value="1"/>
</dbReference>
<comment type="cofactor">
    <cofactor evidence="1">
        <name>FAD</name>
        <dbReference type="ChEBI" id="CHEBI:57692"/>
    </cofactor>
</comment>
<dbReference type="PANTHER" id="PTHR22912:SF151">
    <property type="entry name" value="DIHYDROLIPOYL DEHYDROGENASE, MITOCHONDRIAL"/>
    <property type="match status" value="1"/>
</dbReference>
<dbReference type="InterPro" id="IPR023753">
    <property type="entry name" value="FAD/NAD-binding_dom"/>
</dbReference>
<dbReference type="InterPro" id="IPR001100">
    <property type="entry name" value="Pyr_nuc-diS_OxRdtase"/>
</dbReference>
<evidence type="ECO:0000256" key="2">
    <source>
        <dbReference type="ARBA" id="ARBA00007532"/>
    </source>
</evidence>
<dbReference type="EMBL" id="UINC01001472">
    <property type="protein sequence ID" value="SUZ81550.1"/>
    <property type="molecule type" value="Genomic_DNA"/>
</dbReference>
<reference evidence="9" key="1">
    <citation type="submission" date="2018-05" db="EMBL/GenBank/DDBJ databases">
        <authorList>
            <person name="Lanie J.A."/>
            <person name="Ng W.-L."/>
            <person name="Kazmierczak K.M."/>
            <person name="Andrzejewski T.M."/>
            <person name="Davidsen T.M."/>
            <person name="Wayne K.J."/>
            <person name="Tettelin H."/>
            <person name="Glass J.I."/>
            <person name="Rusch D."/>
            <person name="Podicherti R."/>
            <person name="Tsui H.-C.T."/>
            <person name="Winkler M.E."/>
        </authorList>
    </citation>
    <scope>NUCLEOTIDE SEQUENCE</scope>
</reference>
<organism evidence="9">
    <name type="scientific">marine metagenome</name>
    <dbReference type="NCBI Taxonomy" id="408172"/>
    <lineage>
        <taxon>unclassified sequences</taxon>
        <taxon>metagenomes</taxon>
        <taxon>ecological metagenomes</taxon>
    </lineage>
</organism>
<protein>
    <recommendedName>
        <fullName evidence="10">Pyridine nucleotide-disulfide oxidoreductase</fullName>
    </recommendedName>
</protein>
<keyword evidence="6" id="KW-0520">NAD</keyword>
<dbReference type="AlphaFoldDB" id="A0A381QR29"/>
<dbReference type="Pfam" id="PF07992">
    <property type="entry name" value="Pyr_redox_2"/>
    <property type="match status" value="1"/>
</dbReference>
<evidence type="ECO:0000256" key="6">
    <source>
        <dbReference type="ARBA" id="ARBA00023027"/>
    </source>
</evidence>
<feature type="domain" description="FAD/NAD(P)-binding" evidence="8">
    <location>
        <begin position="4"/>
        <end position="327"/>
    </location>
</feature>
<evidence type="ECO:0000259" key="8">
    <source>
        <dbReference type="Pfam" id="PF07992"/>
    </source>
</evidence>
<accession>A0A381QR29</accession>
<feature type="domain" description="Pyridine nucleotide-disulphide oxidoreductase dimerisation" evidence="7">
    <location>
        <begin position="350"/>
        <end position="458"/>
    </location>
</feature>
<dbReference type="GO" id="GO:0050660">
    <property type="term" value="F:flavin adenine dinucleotide binding"/>
    <property type="evidence" value="ECO:0007669"/>
    <property type="project" value="TreeGrafter"/>
</dbReference>
<dbReference type="InterPro" id="IPR004099">
    <property type="entry name" value="Pyr_nucl-diS_OxRdtase_dimer"/>
</dbReference>
<evidence type="ECO:0000256" key="5">
    <source>
        <dbReference type="ARBA" id="ARBA00023002"/>
    </source>
</evidence>
<dbReference type="SUPFAM" id="SSF51905">
    <property type="entry name" value="FAD/NAD(P)-binding domain"/>
    <property type="match status" value="1"/>
</dbReference>
<evidence type="ECO:0000259" key="7">
    <source>
        <dbReference type="Pfam" id="PF02852"/>
    </source>
</evidence>
<sequence>MEKYDLCVIGGGPSGYAAAMRAVDFDKSVLLVERDRIGGAGIYDGALSSKTFWEISKEFASFSKKMSHYGLEEPVVHFHNVLNEVNDAVSERSNQLEEHLRLVIQQRPEGFRYIKGSAHLISSSEIELETDSGTEKVNAENIIIATGSRPRKIPSITIDEDIIMTSDGISSLEEFPESLVILGAGVIGCEFATIFSNFGKTKVHIISKEDRILPFEDPDLAKVIEANLEANGVLIHHESKLDKMEITNGSVEYVLEHPNGEKEVFHAEKALVSVGRVPNIEDTGLHEIGMELSESGHIIDNDTQSSISNIYAAGDITADIALVNVGELEGRHAVEKIYGKPKRSMIYENISTIMFLNPEVAGVGMNEQQAQKAELDYRVASYDFRCIPRAVAMRNTQGFFKILVTDDDQMKVLGLRAVGEHASSAIQAVALLIATNKGIEELSELIHPHPSIIEGIQECIRMLLGKSIYKPYIFQEYLQYKRFRDGKYID</sequence>
<evidence type="ECO:0000256" key="3">
    <source>
        <dbReference type="ARBA" id="ARBA00022630"/>
    </source>
</evidence>
<keyword evidence="4" id="KW-0274">FAD</keyword>
<keyword evidence="5" id="KW-0560">Oxidoreductase</keyword>
<dbReference type="Gene3D" id="3.30.390.30">
    <property type="match status" value="1"/>
</dbReference>
<evidence type="ECO:0000256" key="4">
    <source>
        <dbReference type="ARBA" id="ARBA00022827"/>
    </source>
</evidence>
<dbReference type="GO" id="GO:0004148">
    <property type="term" value="F:dihydrolipoyl dehydrogenase (NADH) activity"/>
    <property type="evidence" value="ECO:0007669"/>
    <property type="project" value="TreeGrafter"/>
</dbReference>
<comment type="similarity">
    <text evidence="2">Belongs to the class-I pyridine nucleotide-disulfide oxidoreductase family.</text>
</comment>
<dbReference type="GO" id="GO:0006103">
    <property type="term" value="P:2-oxoglutarate metabolic process"/>
    <property type="evidence" value="ECO:0007669"/>
    <property type="project" value="TreeGrafter"/>
</dbReference>
<dbReference type="PRINTS" id="PR00411">
    <property type="entry name" value="PNDRDTASEI"/>
</dbReference>
<dbReference type="GO" id="GO:0045252">
    <property type="term" value="C:oxoglutarate dehydrogenase complex"/>
    <property type="evidence" value="ECO:0007669"/>
    <property type="project" value="TreeGrafter"/>
</dbReference>
<dbReference type="GO" id="GO:0005739">
    <property type="term" value="C:mitochondrion"/>
    <property type="evidence" value="ECO:0007669"/>
    <property type="project" value="TreeGrafter"/>
</dbReference>
<dbReference type="InterPro" id="IPR016156">
    <property type="entry name" value="FAD/NAD-linked_Rdtase_dimer_sf"/>
</dbReference>
<keyword evidence="3" id="KW-0285">Flavoprotein</keyword>
<name>A0A381QR29_9ZZZZ</name>
<dbReference type="PIRSF" id="PIRSF000350">
    <property type="entry name" value="Mercury_reductase_MerA"/>
    <property type="match status" value="1"/>
</dbReference>
<dbReference type="PANTHER" id="PTHR22912">
    <property type="entry name" value="DISULFIDE OXIDOREDUCTASE"/>
    <property type="match status" value="1"/>
</dbReference>